<evidence type="ECO:0000256" key="4">
    <source>
        <dbReference type="ARBA" id="ARBA00023136"/>
    </source>
</evidence>
<evidence type="ECO:0000313" key="8">
    <source>
        <dbReference type="Proteomes" id="UP000288758"/>
    </source>
</evidence>
<name>A0A410RZK1_CORCK</name>
<dbReference type="InterPro" id="IPR050768">
    <property type="entry name" value="UPF0353/GerABKA_families"/>
</dbReference>
<dbReference type="EMBL" id="CP034669">
    <property type="protein sequence ID" value="QAT87395.1"/>
    <property type="molecule type" value="Genomic_DNA"/>
</dbReference>
<dbReference type="PROSITE" id="PS50234">
    <property type="entry name" value="VWFA"/>
    <property type="match status" value="1"/>
</dbReference>
<dbReference type="Gene3D" id="3.40.50.410">
    <property type="entry name" value="von Willebrand factor, type A domain"/>
    <property type="match status" value="1"/>
</dbReference>
<proteinExistence type="predicted"/>
<sequence>MLPPDLAFNNPEALWALLFAPLLLALAFWERKRRATLRFSAAHVFAKGGRGFRTYLLPLLPILRVAAVVAAVVAIARPQSRDSRVRDLSVEGIDIVVALDLSTSMEAGDFRPQNRLNVAKEVLTEFISGRVNDRMGLVVFSGAAYTQSPLTLDYGVLKEVLKQLRTRVLEDGTAIGDAIATSLNRLRDSDAKSRVVVLITDGDNNAGKISPLDAANMAASLHIPIYTILVGKGGKVPFPQGTDLFGNTVWRETEIPINPELMQDIADRTGGEYYRATDPEGLKQGLQKVLDALERSKLMEGGASATYKENFHPFLLVAFGLAALELLLRATVLRVFP</sequence>
<dbReference type="InterPro" id="IPR033881">
    <property type="entry name" value="vWA_BatA_type"/>
</dbReference>
<evidence type="ECO:0000313" key="7">
    <source>
        <dbReference type="EMBL" id="QAT87395.1"/>
    </source>
</evidence>
<accession>A0A410RZK1</accession>
<feature type="transmembrane region" description="Helical" evidence="5">
    <location>
        <begin position="55"/>
        <end position="76"/>
    </location>
</feature>
<dbReference type="PRINTS" id="PR00453">
    <property type="entry name" value="VWFADOMAIN"/>
</dbReference>
<evidence type="ECO:0000256" key="2">
    <source>
        <dbReference type="ARBA" id="ARBA00022692"/>
    </source>
</evidence>
<evidence type="ECO:0000256" key="5">
    <source>
        <dbReference type="SAM" id="Phobius"/>
    </source>
</evidence>
<keyword evidence="3 5" id="KW-1133">Transmembrane helix</keyword>
<dbReference type="AlphaFoldDB" id="A0A410RZK1"/>
<dbReference type="Pfam" id="PF07584">
    <property type="entry name" value="BatA"/>
    <property type="match status" value="1"/>
</dbReference>
<dbReference type="InterPro" id="IPR036465">
    <property type="entry name" value="vWFA_dom_sf"/>
</dbReference>
<keyword evidence="1" id="KW-1003">Cell membrane</keyword>
<reference evidence="7 8" key="1">
    <citation type="submission" date="2018-12" db="EMBL/GenBank/DDBJ databases">
        <title>Complete Genome Sequence of the Corallopyronin A producing Myxobacterium Corallococcus coralloides B035.</title>
        <authorList>
            <person name="Bouhired S.M."/>
            <person name="Rupp O."/>
            <person name="Blom J."/>
            <person name="Schaeberle T.F."/>
            <person name="Kehraus S."/>
            <person name="Schiefer A."/>
            <person name="Pfarr K."/>
            <person name="Goesmann A."/>
            <person name="Hoerauf A."/>
            <person name="Koenig G.M."/>
        </authorList>
    </citation>
    <scope>NUCLEOTIDE SEQUENCE [LARGE SCALE GENOMIC DNA]</scope>
    <source>
        <strain evidence="7 8">B035</strain>
    </source>
</reference>
<dbReference type="SUPFAM" id="SSF53300">
    <property type="entry name" value="vWA-like"/>
    <property type="match status" value="1"/>
</dbReference>
<dbReference type="PANTHER" id="PTHR22550">
    <property type="entry name" value="SPORE GERMINATION PROTEIN"/>
    <property type="match status" value="1"/>
</dbReference>
<protein>
    <submittedName>
        <fullName evidence="7">BatA protein</fullName>
    </submittedName>
</protein>
<evidence type="ECO:0000256" key="1">
    <source>
        <dbReference type="ARBA" id="ARBA00022475"/>
    </source>
</evidence>
<organism evidence="7 8">
    <name type="scientific">Corallococcus coralloides</name>
    <name type="common">Myxococcus coralloides</name>
    <dbReference type="NCBI Taxonomy" id="184914"/>
    <lineage>
        <taxon>Bacteria</taxon>
        <taxon>Pseudomonadati</taxon>
        <taxon>Myxococcota</taxon>
        <taxon>Myxococcia</taxon>
        <taxon>Myxococcales</taxon>
        <taxon>Cystobacterineae</taxon>
        <taxon>Myxococcaceae</taxon>
        <taxon>Corallococcus</taxon>
    </lineage>
</organism>
<dbReference type="PANTHER" id="PTHR22550:SF5">
    <property type="entry name" value="LEUCINE ZIPPER PROTEIN 4"/>
    <property type="match status" value="1"/>
</dbReference>
<feature type="transmembrane region" description="Helical" evidence="5">
    <location>
        <begin position="12"/>
        <end position="29"/>
    </location>
</feature>
<feature type="domain" description="VWFA" evidence="6">
    <location>
        <begin position="94"/>
        <end position="293"/>
    </location>
</feature>
<evidence type="ECO:0000256" key="3">
    <source>
        <dbReference type="ARBA" id="ARBA00022989"/>
    </source>
</evidence>
<dbReference type="CDD" id="cd01467">
    <property type="entry name" value="vWA_BatA_type"/>
    <property type="match status" value="1"/>
</dbReference>
<gene>
    <name evidence="7" type="primary">batA</name>
    <name evidence="7" type="ORF">EJ065_5865</name>
</gene>
<dbReference type="Proteomes" id="UP000288758">
    <property type="component" value="Chromosome"/>
</dbReference>
<keyword evidence="4 5" id="KW-0472">Membrane</keyword>
<dbReference type="InterPro" id="IPR024163">
    <property type="entry name" value="Aerotolerance_reg_N"/>
</dbReference>
<keyword evidence="2 5" id="KW-0812">Transmembrane</keyword>
<evidence type="ECO:0000259" key="6">
    <source>
        <dbReference type="PROSITE" id="PS50234"/>
    </source>
</evidence>
<dbReference type="Pfam" id="PF00092">
    <property type="entry name" value="VWA"/>
    <property type="match status" value="1"/>
</dbReference>
<dbReference type="SMART" id="SM00327">
    <property type="entry name" value="VWA"/>
    <property type="match status" value="1"/>
</dbReference>
<dbReference type="InterPro" id="IPR002035">
    <property type="entry name" value="VWF_A"/>
</dbReference>
<dbReference type="RefSeq" id="WP_240672499.1">
    <property type="nucleotide sequence ID" value="NZ_CP034669.1"/>
</dbReference>